<evidence type="ECO:0000313" key="2">
    <source>
        <dbReference type="Proteomes" id="UP001241377"/>
    </source>
</evidence>
<proteinExistence type="predicted"/>
<comment type="caution">
    <text evidence="1">The sequence shown here is derived from an EMBL/GenBank/DDBJ whole genome shotgun (WGS) entry which is preliminary data.</text>
</comment>
<dbReference type="Proteomes" id="UP001241377">
    <property type="component" value="Unassembled WGS sequence"/>
</dbReference>
<keyword evidence="2" id="KW-1185">Reference proteome</keyword>
<dbReference type="EMBL" id="JASBWR010000013">
    <property type="protein sequence ID" value="KAJ9110231.1"/>
    <property type="molecule type" value="Genomic_DNA"/>
</dbReference>
<gene>
    <name evidence="1" type="ORF">QFC19_001634</name>
</gene>
<sequence>MHPRCTSPYFINYRRLAATGMSESNADPKPSEARETGQSEHSGAETAQSALRNPQNTENLPNDDDSQFAIPPSVRVTEAVQLQPDENPSSDAPAVSSIPAVSPGLAQQFTTPLKSLPPLKDIEPITTPRSFDVAKDLEDPESSPVVTRAENAGDDDENLINTSFADDTFAQTQPHHSFEHSSDKLQVIASYLDVPISELSGISTSLVNALESKSADHEALRSQLSLLQVNQEQAAQLQNKKVETLQKRLRTLDAKYQQVITDNETKDEERVSESRQLTVLRQERDSLLQKLDHLELQISQQQTQHASTVSLKDQEIIRLNESLSRLTQANIDDSQKLNQITRELSDTRNEKFTIQLELSKSTNELNYLRDQKEWFESELKKVQLRYTESLKKAESDYLRLTGNVDALTTQKALLEKMNTSYKETLANLQAELESQTSKLLSLDSKFEVEKIKYAKDLKNKEDLNELLRVQTEQRAEHIQQLERYVEEVLSSLTGKVNDLESSLSQKIDKIAELEEKLKRTEEVLDAELHKGTELPKLSQTAELIAGEGISLSSLYVEFNQLKKQLVFEKSQKAKLASQLESFVRELEEKKPVIASYQEQIQFYESSLKDMIGKVEVVRLEKAEADKEIRRLKSTLTDHENSLVSSKKLCRDLGTQLCYYLIHLRIRDNDEEPLSLAERKAIDNILERSGNKEAKYETDTDMLISSRLVEFGSIVELQQKNENLLKVVRELGKKLEAKDQEHNEQLESAAIEEAKEAIITLEGEIDSLHIKLNAVTKERDQLRTIERTNPSGSSSEVRYLNEVCDDLRKRLSQSEKNLREAQESSAQRINELNTRLNEEATQRGELLIKVNTQVHAVEMAEVRYSNLQKLLKNCKEELKQLKSDIAFWKEQASKQEALLIRKANELSDATSELSKNQAIINGLRTEKDMAISLQGSLRDEVASLRSDKSNLSLFVSNLQSLLKEREASNAEISSRLNQAVENYQSLQERLSERDDKITMLTTQAELELKSQYIKLEQVSDLSQKLAEARSSLAEKTALVEKLRSQTSNHESSFQNALLQAQVASTNGDADESRFEALRLAEQQVQEFSSIANNAEKALMDATASFEQFKTDHEHKVTELNDMRSQQQKEIERLSNEIQSANEERSKMTSQHMDEVQSLNSKLLEAIVKANSFDTMKQDYETRLLSLRADLETQEARNADLERRLKDTADSKESLEKEISSLRDQVNSLNEELSNAKIALEDHNNELSNTAEQRAVALRNLQESFDDLRSKLSSAEEQNAILLNQLELNADNSKSSPDQADNQDLSSVVRYLRHEKESAEAKVVTLTEQVNTLRLKLEHTNLELEARNSELLRSQKATIELDSTNQEHLKVLEQLEQLNILRESNTTLRNENRIQAKRLSELEQQLNDVSNSLATIQVSLTQDAEKDDEKDQKIRLLEEENARIKANMSQTSTADNSEEVEALKKRFTNLKNEFQNKLLVHRGKTKELEKVVENLRSELKSNKKMLEDEKKSRQEVVDKQPNNEEGEQKLKALRDESEKRIKELELEKVKLEAQLQVLQKSGASNVSVSDEVEKVRGQLEKEKAEVEKSFSEKLKLAEEQIEALKRDSSNSNVEQLLAQEAEKQNKKLEEALQSRKQELEKQFDERLQTEIESRQQNISGGDSSSEELVKKYESQIEELKQDFEKRLTTEIEDIKKKTEKKFEIKVRMLNKKIDKLEGKAGETKGPSPSPGAANTKPEDLTKSPPGHPYTESTLTVHRPQVDRGQDKKNDKGNDKGKKRPFPNKNQPNKKPKE</sequence>
<protein>
    <submittedName>
        <fullName evidence="1">Uncharacterized protein</fullName>
    </submittedName>
</protein>
<organism evidence="1 2">
    <name type="scientific">Naganishia cerealis</name>
    <dbReference type="NCBI Taxonomy" id="610337"/>
    <lineage>
        <taxon>Eukaryota</taxon>
        <taxon>Fungi</taxon>
        <taxon>Dikarya</taxon>
        <taxon>Basidiomycota</taxon>
        <taxon>Agaricomycotina</taxon>
        <taxon>Tremellomycetes</taxon>
        <taxon>Filobasidiales</taxon>
        <taxon>Filobasidiaceae</taxon>
        <taxon>Naganishia</taxon>
    </lineage>
</organism>
<name>A0ACC2WHC9_9TREE</name>
<reference evidence="1" key="1">
    <citation type="submission" date="2023-04" db="EMBL/GenBank/DDBJ databases">
        <title>Draft Genome sequencing of Naganishia species isolated from polar environments using Oxford Nanopore Technology.</title>
        <authorList>
            <person name="Leo P."/>
            <person name="Venkateswaran K."/>
        </authorList>
    </citation>
    <scope>NUCLEOTIDE SEQUENCE</scope>
    <source>
        <strain evidence="1">MNA-CCFEE 5261</strain>
    </source>
</reference>
<evidence type="ECO:0000313" key="1">
    <source>
        <dbReference type="EMBL" id="KAJ9110231.1"/>
    </source>
</evidence>
<accession>A0ACC2WHC9</accession>